<dbReference type="EMBL" id="ABQC02000019">
    <property type="protein sequence ID" value="EDY95540.1"/>
    <property type="molecule type" value="Genomic_DNA"/>
</dbReference>
<reference evidence="3 4" key="2">
    <citation type="submission" date="2008-08" db="EMBL/GenBank/DDBJ databases">
        <authorList>
            <person name="Fulton L."/>
            <person name="Clifton S."/>
            <person name="Fulton B."/>
            <person name="Xu J."/>
            <person name="Minx P."/>
            <person name="Pepin K.H."/>
            <person name="Johnson M."/>
            <person name="Thiruvilangam P."/>
            <person name="Bhonagiri V."/>
            <person name="Nash W.E."/>
            <person name="Mardis E.R."/>
            <person name="Wilson R.K."/>
        </authorList>
    </citation>
    <scope>NUCLEOTIDE SEQUENCE [LARGE SCALE GENOMIC DNA]</scope>
    <source>
        <strain evidence="4">DSM 17135 / JCM 12973 / M2</strain>
    </source>
</reference>
<feature type="domain" description="Putative carbohydrate metabolism" evidence="2">
    <location>
        <begin position="308"/>
        <end position="533"/>
    </location>
</feature>
<dbReference type="AlphaFoldDB" id="B5CYK9"/>
<accession>B5CYK9</accession>
<evidence type="ECO:0000313" key="3">
    <source>
        <dbReference type="EMBL" id="EDY95540.1"/>
    </source>
</evidence>
<gene>
    <name evidence="3" type="ORF">BACPLE_01812</name>
</gene>
<evidence type="ECO:0000313" key="4">
    <source>
        <dbReference type="Proteomes" id="UP000003452"/>
    </source>
</evidence>
<organism evidence="3 4">
    <name type="scientific">Phocaeicola plebeius (strain DSM 17135 / JCM 12973 / CCUG 54634 / M2)</name>
    <name type="common">Bacteroides plebeius</name>
    <dbReference type="NCBI Taxonomy" id="484018"/>
    <lineage>
        <taxon>Bacteria</taxon>
        <taxon>Pseudomonadati</taxon>
        <taxon>Bacteroidota</taxon>
        <taxon>Bacteroidia</taxon>
        <taxon>Bacteroidales</taxon>
        <taxon>Bacteroidaceae</taxon>
        <taxon>Phocaeicola</taxon>
    </lineage>
</organism>
<comment type="caution">
    <text evidence="3">The sequence shown here is derived from an EMBL/GenBank/DDBJ whole genome shotgun (WGS) entry which is preliminary data.</text>
</comment>
<dbReference type="RefSeq" id="WP_007561156.1">
    <property type="nucleotide sequence ID" value="NZ_DS990130.1"/>
</dbReference>
<dbReference type="InterPro" id="IPR025112">
    <property type="entry name" value="PCMD"/>
</dbReference>
<dbReference type="eggNOG" id="ENOG502ZBDE">
    <property type="taxonomic scope" value="Bacteria"/>
</dbReference>
<dbReference type="Proteomes" id="UP000003452">
    <property type="component" value="Unassembled WGS sequence"/>
</dbReference>
<feature type="signal peptide" evidence="1">
    <location>
        <begin position="1"/>
        <end position="29"/>
    </location>
</feature>
<dbReference type="Pfam" id="PF13201">
    <property type="entry name" value="PCMD"/>
    <property type="match status" value="1"/>
</dbReference>
<sequence length="537" mass="59359">MMGKMVAYRRVVRWMVCLSVCLLVSCIQNDLPYPTVKLYITGMTVEGQVGSAVISNDERKVTLELGETVNPQKVRVQTFDITEGGTASIGPDSIIDLTKPLSVTLSLYQDYVWTIQANQTIARAFTVTGQIGQAKFYPETHEASVNIPREQGLRNIEVTDLKLGPEGATQNGVEGVPTLQWEKKGAFATSKVQVQFSDFIDEEWTLYVNLSDITVGVNSVDAWTNVAWVNGFGRDGEDNGCEYKKEGDADWIRVDASELKHDGGDFTARIIHLQANTTYVCRAYSGEEYGEEMSFTTGDAVTIPNMSFDEWHQDEKVICPWKEGDESWWDTGNWGSTTLSANDNITQPTSDIWSGAAAGSQAAVLGSKFVGIGSIGKFAAGNLFLGEYRATDGTNGILGFGREFSARPTKLKGHFKYTVSTINYTDDAHAALMGKPDTCIVWIALGDWSEPVEIRTNPKNSKYFDKNDPNIIAYGEMNCGETISAYKDFEIDLDYRSTSRVPKYLLIVCSASKYGDYFTGGAGSTMWVDEFSLEYDY</sequence>
<dbReference type="PROSITE" id="PS51257">
    <property type="entry name" value="PROKAR_LIPOPROTEIN"/>
    <property type="match status" value="1"/>
</dbReference>
<name>B5CYK9_PHOPM</name>
<dbReference type="InterPro" id="IPR038653">
    <property type="entry name" value="Put_CMD_sf"/>
</dbReference>
<dbReference type="Gene3D" id="2.60.120.890">
    <property type="entry name" value="BT2081, beta-jelly-roll domain"/>
    <property type="match status" value="1"/>
</dbReference>
<feature type="chain" id="PRO_5002830649" description="Putative carbohydrate metabolism domain-containing protein" evidence="1">
    <location>
        <begin position="30"/>
        <end position="537"/>
    </location>
</feature>
<dbReference type="GeneID" id="43184830"/>
<evidence type="ECO:0000256" key="1">
    <source>
        <dbReference type="SAM" id="SignalP"/>
    </source>
</evidence>
<dbReference type="HOGENOM" id="CLU_036169_0_0_10"/>
<evidence type="ECO:0000259" key="2">
    <source>
        <dbReference type="Pfam" id="PF13201"/>
    </source>
</evidence>
<proteinExistence type="predicted"/>
<protein>
    <recommendedName>
        <fullName evidence="2">Putative carbohydrate metabolism domain-containing protein</fullName>
    </recommendedName>
</protein>
<keyword evidence="1" id="KW-0732">Signal</keyword>
<reference evidence="3 4" key="1">
    <citation type="submission" date="2008-08" db="EMBL/GenBank/DDBJ databases">
        <title>Draft genome sequence of Bacteroides plebeius (DSM 17135).</title>
        <authorList>
            <person name="Sudarsanam P."/>
            <person name="Ley R."/>
            <person name="Guruge J."/>
            <person name="Turnbaugh P.J."/>
            <person name="Mahowald M."/>
            <person name="Liep D."/>
            <person name="Gordon J."/>
        </authorList>
    </citation>
    <scope>NUCLEOTIDE SEQUENCE [LARGE SCALE GENOMIC DNA]</scope>
    <source>
        <strain evidence="4">DSM 17135 / JCM 12973 / M2</strain>
    </source>
</reference>